<sequence>LFCPPPRRGTRAGPHYDEGCEHEHRLRRDNQYVRKQLLARDGGVCAECGVDAHDLFAAATRCATMAERAALFKRLARVNPDWRKKVRRPLTSMDCGFTEGMFWEAAHVIDVKHGGGLCGLDGFHTLCVPCHADEYARSYIQDLSTRSPYFSPPPPPPPAAAPATPAPHAAGSTCTAAALSAQKENVAPRPRTPTADDCQVILLESSSCMSSSSSALPSPQMPSPSRCLAARPPRHTHETPTKQRGLLARPRLLPRPPSPHLAAVIDLTAASSDPLQIYVSGSDLDDLVGKLNALNVSSSVEPSDDEVEFIAAISGTASRGREG</sequence>
<reference evidence="1" key="1">
    <citation type="submission" date="2022-07" db="EMBL/GenBank/DDBJ databases">
        <title>Phylogenomic reconstructions and comparative analyses of Kickxellomycotina fungi.</title>
        <authorList>
            <person name="Reynolds N.K."/>
            <person name="Stajich J.E."/>
            <person name="Barry K."/>
            <person name="Grigoriev I.V."/>
            <person name="Crous P."/>
            <person name="Smith M.E."/>
        </authorList>
    </citation>
    <scope>NUCLEOTIDE SEQUENCE</scope>
    <source>
        <strain evidence="1">BCRC 34780</strain>
    </source>
</reference>
<keyword evidence="2" id="KW-1185">Reference proteome</keyword>
<organism evidence="1 2">
    <name type="scientific">Coemansia helicoidea</name>
    <dbReference type="NCBI Taxonomy" id="1286919"/>
    <lineage>
        <taxon>Eukaryota</taxon>
        <taxon>Fungi</taxon>
        <taxon>Fungi incertae sedis</taxon>
        <taxon>Zoopagomycota</taxon>
        <taxon>Kickxellomycotina</taxon>
        <taxon>Kickxellomycetes</taxon>
        <taxon>Kickxellales</taxon>
        <taxon>Kickxellaceae</taxon>
        <taxon>Coemansia</taxon>
    </lineage>
</organism>
<name>A0ACC1KEI9_9FUNG</name>
<comment type="caution">
    <text evidence="1">The sequence shown here is derived from an EMBL/GenBank/DDBJ whole genome shotgun (WGS) entry which is preliminary data.</text>
</comment>
<accession>A0ACC1KEI9</accession>
<dbReference type="Proteomes" id="UP001140087">
    <property type="component" value="Unassembled WGS sequence"/>
</dbReference>
<proteinExistence type="predicted"/>
<evidence type="ECO:0000313" key="1">
    <source>
        <dbReference type="EMBL" id="KAJ2788600.1"/>
    </source>
</evidence>
<feature type="non-terminal residue" evidence="1">
    <location>
        <position position="1"/>
    </location>
</feature>
<dbReference type="EMBL" id="JANBUN010004028">
    <property type="protein sequence ID" value="KAJ2788600.1"/>
    <property type="molecule type" value="Genomic_DNA"/>
</dbReference>
<protein>
    <submittedName>
        <fullName evidence="1">Uncharacterized protein</fullName>
    </submittedName>
</protein>
<gene>
    <name evidence="1" type="ORF">H4R21_006962</name>
</gene>
<evidence type="ECO:0000313" key="2">
    <source>
        <dbReference type="Proteomes" id="UP001140087"/>
    </source>
</evidence>